<dbReference type="EMBL" id="JAIWYP010000003">
    <property type="protein sequence ID" value="KAH3859214.1"/>
    <property type="molecule type" value="Genomic_DNA"/>
</dbReference>
<organism evidence="2 3">
    <name type="scientific">Dreissena polymorpha</name>
    <name type="common">Zebra mussel</name>
    <name type="synonym">Mytilus polymorpha</name>
    <dbReference type="NCBI Taxonomy" id="45954"/>
    <lineage>
        <taxon>Eukaryota</taxon>
        <taxon>Metazoa</taxon>
        <taxon>Spiralia</taxon>
        <taxon>Lophotrochozoa</taxon>
        <taxon>Mollusca</taxon>
        <taxon>Bivalvia</taxon>
        <taxon>Autobranchia</taxon>
        <taxon>Heteroconchia</taxon>
        <taxon>Euheterodonta</taxon>
        <taxon>Imparidentia</taxon>
        <taxon>Neoheterodontei</taxon>
        <taxon>Myida</taxon>
        <taxon>Dreissenoidea</taxon>
        <taxon>Dreissenidae</taxon>
        <taxon>Dreissena</taxon>
    </lineage>
</organism>
<feature type="region of interest" description="Disordered" evidence="1">
    <location>
        <begin position="356"/>
        <end position="395"/>
    </location>
</feature>
<evidence type="ECO:0000313" key="3">
    <source>
        <dbReference type="Proteomes" id="UP000828390"/>
    </source>
</evidence>
<reference evidence="2" key="1">
    <citation type="journal article" date="2019" name="bioRxiv">
        <title>The Genome of the Zebra Mussel, Dreissena polymorpha: A Resource for Invasive Species Research.</title>
        <authorList>
            <person name="McCartney M.A."/>
            <person name="Auch B."/>
            <person name="Kono T."/>
            <person name="Mallez S."/>
            <person name="Zhang Y."/>
            <person name="Obille A."/>
            <person name="Becker A."/>
            <person name="Abrahante J.E."/>
            <person name="Garbe J."/>
            <person name="Badalamenti J.P."/>
            <person name="Herman A."/>
            <person name="Mangelson H."/>
            <person name="Liachko I."/>
            <person name="Sullivan S."/>
            <person name="Sone E.D."/>
            <person name="Koren S."/>
            <person name="Silverstein K.A.T."/>
            <person name="Beckman K.B."/>
            <person name="Gohl D.M."/>
        </authorList>
    </citation>
    <scope>NUCLEOTIDE SEQUENCE</scope>
    <source>
        <strain evidence="2">Duluth1</strain>
        <tissue evidence="2">Whole animal</tissue>
    </source>
</reference>
<name>A0A9D4R8Q6_DREPO</name>
<keyword evidence="3" id="KW-1185">Reference proteome</keyword>
<sequence>MKADASSTDKTIPLRKKPTLIEVKPFVHGAPTVERELKAEKVGRTLFINVEPKPKHIIHQKKAIDAIAKDVCIHRPLAEERCDKIHNKAFTADLLAMTEDIRVFRGHFLEAFENAKDDFLQMENFEILYKVMYRRMLNVVQRQITAFTRARRLVNRYCINYELWITNHIDVCSAFGLYTVVSPLKSQLQNEESRQHPSVDGEPLRQLLRNIIVSIELLHGTLEIVETACKSKKALVNEETETKKQFEKLFVVNEEAHIILDECMGLKIRTNVELFMDILRCDDNTRELMNKKLNTRKAAKEMRYRDDETRKRKFKEWMNLLQTPVCDQSTGANVINKPKEMCMTVPLSSKRQVIGDEQNEMCYSTSSPNEDDDENNEMCYSTSSSNEDDDIDSEKDECLSSDLDEKPKCVYKTQIPGPISSWRHIGPNVRYMKPRSEVNGPHSLERRSTRVPLIKKGSSEYWGTARESAHAINTVMNKDLGQAKDSSTLLYKAKSTYDNISIQRQGTKQINAATDKFNQIDPEYRR</sequence>
<comment type="caution">
    <text evidence="2">The sequence shown here is derived from an EMBL/GenBank/DDBJ whole genome shotgun (WGS) entry which is preliminary data.</text>
</comment>
<accession>A0A9D4R8Q6</accession>
<reference evidence="2" key="2">
    <citation type="submission" date="2020-11" db="EMBL/GenBank/DDBJ databases">
        <authorList>
            <person name="McCartney M.A."/>
            <person name="Auch B."/>
            <person name="Kono T."/>
            <person name="Mallez S."/>
            <person name="Becker A."/>
            <person name="Gohl D.M."/>
            <person name="Silverstein K.A.T."/>
            <person name="Koren S."/>
            <person name="Bechman K.B."/>
            <person name="Herman A."/>
            <person name="Abrahante J.E."/>
            <person name="Garbe J."/>
        </authorList>
    </citation>
    <scope>NUCLEOTIDE SEQUENCE</scope>
    <source>
        <strain evidence="2">Duluth1</strain>
        <tissue evidence="2">Whole animal</tissue>
    </source>
</reference>
<gene>
    <name evidence="2" type="ORF">DPMN_101930</name>
</gene>
<protein>
    <submittedName>
        <fullName evidence="2">Uncharacterized protein</fullName>
    </submittedName>
</protein>
<evidence type="ECO:0000256" key="1">
    <source>
        <dbReference type="SAM" id="MobiDB-lite"/>
    </source>
</evidence>
<dbReference type="AlphaFoldDB" id="A0A9D4R8Q6"/>
<proteinExistence type="predicted"/>
<dbReference type="Proteomes" id="UP000828390">
    <property type="component" value="Unassembled WGS sequence"/>
</dbReference>
<evidence type="ECO:0000313" key="2">
    <source>
        <dbReference type="EMBL" id="KAH3859214.1"/>
    </source>
</evidence>
<feature type="compositionally biased region" description="Acidic residues" evidence="1">
    <location>
        <begin position="386"/>
        <end position="395"/>
    </location>
</feature>